<feature type="compositionally biased region" description="Basic residues" evidence="1">
    <location>
        <begin position="10"/>
        <end position="23"/>
    </location>
</feature>
<feature type="compositionally biased region" description="Polar residues" evidence="1">
    <location>
        <begin position="595"/>
        <end position="604"/>
    </location>
</feature>
<comment type="caution">
    <text evidence="2">The sequence shown here is derived from an EMBL/GenBank/DDBJ whole genome shotgun (WGS) entry which is preliminary data.</text>
</comment>
<feature type="region of interest" description="Disordered" evidence="1">
    <location>
        <begin position="296"/>
        <end position="323"/>
    </location>
</feature>
<dbReference type="Proteomes" id="UP001642540">
    <property type="component" value="Unassembled WGS sequence"/>
</dbReference>
<evidence type="ECO:0000313" key="2">
    <source>
        <dbReference type="EMBL" id="CAL8126942.1"/>
    </source>
</evidence>
<keyword evidence="3" id="KW-1185">Reference proteome</keyword>
<accession>A0ABP1RF49</accession>
<gene>
    <name evidence="2" type="ORF">ODALV1_LOCUS21626</name>
</gene>
<feature type="compositionally biased region" description="Polar residues" evidence="1">
    <location>
        <begin position="306"/>
        <end position="316"/>
    </location>
</feature>
<evidence type="ECO:0000313" key="3">
    <source>
        <dbReference type="Proteomes" id="UP001642540"/>
    </source>
</evidence>
<proteinExistence type="predicted"/>
<organism evidence="2 3">
    <name type="scientific">Orchesella dallaii</name>
    <dbReference type="NCBI Taxonomy" id="48710"/>
    <lineage>
        <taxon>Eukaryota</taxon>
        <taxon>Metazoa</taxon>
        <taxon>Ecdysozoa</taxon>
        <taxon>Arthropoda</taxon>
        <taxon>Hexapoda</taxon>
        <taxon>Collembola</taxon>
        <taxon>Entomobryomorpha</taxon>
        <taxon>Entomobryoidea</taxon>
        <taxon>Orchesellidae</taxon>
        <taxon>Orchesellinae</taxon>
        <taxon>Orchesella</taxon>
    </lineage>
</organism>
<name>A0ABP1RF49_9HEXA</name>
<evidence type="ECO:0000256" key="1">
    <source>
        <dbReference type="SAM" id="MobiDB-lite"/>
    </source>
</evidence>
<feature type="region of interest" description="Disordered" evidence="1">
    <location>
        <begin position="1"/>
        <end position="23"/>
    </location>
</feature>
<sequence length="664" mass="75690">MEASKTCIKPPRKGKKKKEKRTNRLVDSLSEIAEEFIDFPLDDKTCQDAASVVVSDITESILIPSSINFTEKRLPETEKSNDSNISIKPHEIPQNEQKDTAFEEQVDAFSKIVKADLNKSQIDEKNKLIVCPKYPSSKVETENRKLVLEPFSDGETIRSATESASHETHSIPDTPNEFDWNIENIKENVNVQAEEASDSKILKPSVFVAKGRPYSSSLEIGYQWDRRKYNPVLLPDLSKVVYPDLDSFFARIPNSRVQGAQKINYDDILYKICEEEKEIAERLVIDRHTKPRLNAHADNGRVLKEMNQSTNKPASQSDDKRDIVPIKNTDAHVNFETFGKVRPFVDYLLNDSQKRVRIYMNPLVWDPFENQQLVLFEVDSILYEEFFTDCNTQPGLLKAIMKRADFLLNEQLRLHTLSKGKSYAKTKEFILKNSGVLAIHGSPLKWKPKKKKQRVIFKVDDTYHEEDFVNCKSTVGLLEAIMKRAESLSKYQNELKERTIELMGELSQSNSENFDSVGTLFSGNDGRNNLDLNDFGEQIESLNGVTFGSIQNISNDPPHGTRNFFTTMRNLWKGTFGKKSAKHKESEPALGTEALTDTENSTSSESFVFPSDQVIDSISYDLPLSENVLVHPESVDFYPNLHPLSQDVPRKPDRITFGSLFRKK</sequence>
<protein>
    <submittedName>
        <fullName evidence="2">Uncharacterized protein</fullName>
    </submittedName>
</protein>
<dbReference type="EMBL" id="CAXLJM020000072">
    <property type="protein sequence ID" value="CAL8126942.1"/>
    <property type="molecule type" value="Genomic_DNA"/>
</dbReference>
<feature type="region of interest" description="Disordered" evidence="1">
    <location>
        <begin position="577"/>
        <end position="604"/>
    </location>
</feature>
<reference evidence="2 3" key="1">
    <citation type="submission" date="2024-08" db="EMBL/GenBank/DDBJ databases">
        <authorList>
            <person name="Cucini C."/>
            <person name="Frati F."/>
        </authorList>
    </citation>
    <scope>NUCLEOTIDE SEQUENCE [LARGE SCALE GENOMIC DNA]</scope>
</reference>